<accession>G9N027</accession>
<dbReference type="InterPro" id="IPR002401">
    <property type="entry name" value="Cyt_P450_E_grp-I"/>
</dbReference>
<dbReference type="OMA" id="ICHNASI"/>
<dbReference type="GO" id="GO:0020037">
    <property type="term" value="F:heme binding"/>
    <property type="evidence" value="ECO:0007669"/>
    <property type="project" value="InterPro"/>
</dbReference>
<evidence type="ECO:0000256" key="6">
    <source>
        <dbReference type="ARBA" id="ARBA00023004"/>
    </source>
</evidence>
<proteinExistence type="inferred from homology"/>
<organism evidence="11 12">
    <name type="scientific">Hypocrea virens (strain Gv29-8 / FGSC 10586)</name>
    <name type="common">Gliocladium virens</name>
    <name type="synonym">Trichoderma virens</name>
    <dbReference type="NCBI Taxonomy" id="413071"/>
    <lineage>
        <taxon>Eukaryota</taxon>
        <taxon>Fungi</taxon>
        <taxon>Dikarya</taxon>
        <taxon>Ascomycota</taxon>
        <taxon>Pezizomycotina</taxon>
        <taxon>Sordariomycetes</taxon>
        <taxon>Hypocreomycetidae</taxon>
        <taxon>Hypocreales</taxon>
        <taxon>Hypocreaceae</taxon>
        <taxon>Trichoderma</taxon>
    </lineage>
</organism>
<keyword evidence="4 8" id="KW-0479">Metal-binding</keyword>
<comment type="similarity">
    <text evidence="2 9">Belongs to the cytochrome P450 family.</text>
</comment>
<reference evidence="11 12" key="1">
    <citation type="journal article" date="2011" name="Genome Biol.">
        <title>Comparative genome sequence analysis underscores mycoparasitism as the ancestral life style of Trichoderma.</title>
        <authorList>
            <person name="Kubicek C.P."/>
            <person name="Herrera-Estrella A."/>
            <person name="Seidl-Seiboth V."/>
            <person name="Martinez D.A."/>
            <person name="Druzhinina I.S."/>
            <person name="Thon M."/>
            <person name="Zeilinger S."/>
            <person name="Casas-Flores S."/>
            <person name="Horwitz B.A."/>
            <person name="Mukherjee P.K."/>
            <person name="Mukherjee M."/>
            <person name="Kredics L."/>
            <person name="Alcaraz L.D."/>
            <person name="Aerts A."/>
            <person name="Antal Z."/>
            <person name="Atanasova L."/>
            <person name="Cervantes-Badillo M.G."/>
            <person name="Challacombe J."/>
            <person name="Chertkov O."/>
            <person name="McCluskey K."/>
            <person name="Coulpier F."/>
            <person name="Deshpande N."/>
            <person name="von Doehren H."/>
            <person name="Ebbole D.J."/>
            <person name="Esquivel-Naranjo E.U."/>
            <person name="Fekete E."/>
            <person name="Flipphi M."/>
            <person name="Glaser F."/>
            <person name="Gomez-Rodriguez E.Y."/>
            <person name="Gruber S."/>
            <person name="Han C."/>
            <person name="Henrissat B."/>
            <person name="Hermosa R."/>
            <person name="Hernandez-Onate M."/>
            <person name="Karaffa L."/>
            <person name="Kosti I."/>
            <person name="Le Crom S."/>
            <person name="Lindquist E."/>
            <person name="Lucas S."/>
            <person name="Luebeck M."/>
            <person name="Luebeck P.S."/>
            <person name="Margeot A."/>
            <person name="Metz B."/>
            <person name="Misra M."/>
            <person name="Nevalainen H."/>
            <person name="Omann M."/>
            <person name="Packer N."/>
            <person name="Perrone G."/>
            <person name="Uresti-Rivera E.E."/>
            <person name="Salamov A."/>
            <person name="Schmoll M."/>
            <person name="Seiboth B."/>
            <person name="Shapiro H."/>
            <person name="Sukno S."/>
            <person name="Tamayo-Ramos J.A."/>
            <person name="Tisch D."/>
            <person name="Wiest A."/>
            <person name="Wilkinson H.H."/>
            <person name="Zhang M."/>
            <person name="Coutinho P.M."/>
            <person name="Kenerley C.M."/>
            <person name="Monte E."/>
            <person name="Baker S.E."/>
            <person name="Grigoriev I.V."/>
        </authorList>
    </citation>
    <scope>NUCLEOTIDE SEQUENCE [LARGE SCALE GENOMIC DNA]</scope>
    <source>
        <strain evidence="12">Gv29-8 / FGSC 10586</strain>
    </source>
</reference>
<dbReference type="GO" id="GO:0016705">
    <property type="term" value="F:oxidoreductase activity, acting on paired donors, with incorporation or reduction of molecular oxygen"/>
    <property type="evidence" value="ECO:0007669"/>
    <property type="project" value="InterPro"/>
</dbReference>
<dbReference type="PRINTS" id="PR00385">
    <property type="entry name" value="P450"/>
</dbReference>
<dbReference type="HOGENOM" id="CLU_001570_14_11_1"/>
<evidence type="ECO:0000256" key="9">
    <source>
        <dbReference type="RuleBase" id="RU000461"/>
    </source>
</evidence>
<evidence type="ECO:0000256" key="5">
    <source>
        <dbReference type="ARBA" id="ARBA00023002"/>
    </source>
</evidence>
<dbReference type="GO" id="GO:0004497">
    <property type="term" value="F:monooxygenase activity"/>
    <property type="evidence" value="ECO:0007669"/>
    <property type="project" value="UniProtKB-KW"/>
</dbReference>
<evidence type="ECO:0000256" key="7">
    <source>
        <dbReference type="ARBA" id="ARBA00023033"/>
    </source>
</evidence>
<dbReference type="eggNOG" id="KOG0158">
    <property type="taxonomic scope" value="Eukaryota"/>
</dbReference>
<dbReference type="PANTHER" id="PTHR24305:SF230">
    <property type="entry name" value="P450, PUTATIVE (EUROFUNG)-RELATED"/>
    <property type="match status" value="1"/>
</dbReference>
<evidence type="ECO:0000256" key="4">
    <source>
        <dbReference type="ARBA" id="ARBA00022723"/>
    </source>
</evidence>
<keyword evidence="7 9" id="KW-0503">Monooxygenase</keyword>
<dbReference type="GeneID" id="25789722"/>
<dbReference type="InParanoid" id="G9N027"/>
<keyword evidence="10" id="KW-0472">Membrane</keyword>
<name>G9N027_HYPVG</name>
<dbReference type="Proteomes" id="UP000007115">
    <property type="component" value="Unassembled WGS sequence"/>
</dbReference>
<dbReference type="CDD" id="cd11058">
    <property type="entry name" value="CYP60B-like"/>
    <property type="match status" value="1"/>
</dbReference>
<keyword evidence="10" id="KW-1133">Transmembrane helix</keyword>
<dbReference type="Gene3D" id="1.10.630.10">
    <property type="entry name" value="Cytochrome P450"/>
    <property type="match status" value="1"/>
</dbReference>
<keyword evidence="3 8" id="KW-0349">Heme</keyword>
<keyword evidence="12" id="KW-1185">Reference proteome</keyword>
<dbReference type="PANTHER" id="PTHR24305">
    <property type="entry name" value="CYTOCHROME P450"/>
    <property type="match status" value="1"/>
</dbReference>
<comment type="caution">
    <text evidence="11">The sequence shown here is derived from an EMBL/GenBank/DDBJ whole genome shotgun (WGS) entry which is preliminary data.</text>
</comment>
<dbReference type="GO" id="GO:0005506">
    <property type="term" value="F:iron ion binding"/>
    <property type="evidence" value="ECO:0007669"/>
    <property type="project" value="InterPro"/>
</dbReference>
<protein>
    <recommendedName>
        <fullName evidence="13">Cytochrome P450 monooxygenase</fullName>
    </recommendedName>
</protein>
<evidence type="ECO:0008006" key="13">
    <source>
        <dbReference type="Google" id="ProtNLM"/>
    </source>
</evidence>
<evidence type="ECO:0000313" key="12">
    <source>
        <dbReference type="Proteomes" id="UP000007115"/>
    </source>
</evidence>
<evidence type="ECO:0000256" key="10">
    <source>
        <dbReference type="SAM" id="Phobius"/>
    </source>
</evidence>
<comment type="cofactor">
    <cofactor evidence="1 8">
        <name>heme</name>
        <dbReference type="ChEBI" id="CHEBI:30413"/>
    </cofactor>
</comment>
<evidence type="ECO:0000256" key="3">
    <source>
        <dbReference type="ARBA" id="ARBA00022617"/>
    </source>
</evidence>
<evidence type="ECO:0000256" key="1">
    <source>
        <dbReference type="ARBA" id="ARBA00001971"/>
    </source>
</evidence>
<keyword evidence="5 9" id="KW-0560">Oxidoreductase</keyword>
<keyword evidence="6 8" id="KW-0408">Iron</keyword>
<dbReference type="STRING" id="413071.G9N027"/>
<evidence type="ECO:0000313" key="11">
    <source>
        <dbReference type="EMBL" id="EHK19709.1"/>
    </source>
</evidence>
<dbReference type="InterPro" id="IPR017972">
    <property type="entry name" value="Cyt_P450_CS"/>
</dbReference>
<feature type="transmembrane region" description="Helical" evidence="10">
    <location>
        <begin position="12"/>
        <end position="34"/>
    </location>
</feature>
<evidence type="ECO:0000256" key="8">
    <source>
        <dbReference type="PIRSR" id="PIRSR602401-1"/>
    </source>
</evidence>
<evidence type="ECO:0000256" key="2">
    <source>
        <dbReference type="ARBA" id="ARBA00010617"/>
    </source>
</evidence>
<keyword evidence="10" id="KW-0812">Transmembrane</keyword>
<dbReference type="InterPro" id="IPR036396">
    <property type="entry name" value="Cyt_P450_sf"/>
</dbReference>
<dbReference type="RefSeq" id="XP_013953910.1">
    <property type="nucleotide sequence ID" value="XM_014098435.1"/>
</dbReference>
<gene>
    <name evidence="11" type="ORF">TRIVIDRAFT_193186</name>
</gene>
<dbReference type="EMBL" id="ABDF02000082">
    <property type="protein sequence ID" value="EHK19709.1"/>
    <property type="molecule type" value="Genomic_DNA"/>
</dbReference>
<feature type="binding site" description="axial binding residue" evidence="8">
    <location>
        <position position="445"/>
    </location>
    <ligand>
        <name>heme</name>
        <dbReference type="ChEBI" id="CHEBI:30413"/>
    </ligand>
    <ligandPart>
        <name>Fe</name>
        <dbReference type="ChEBI" id="CHEBI:18248"/>
    </ligandPart>
</feature>
<dbReference type="InterPro" id="IPR050121">
    <property type="entry name" value="Cytochrome_P450_monoxygenase"/>
</dbReference>
<dbReference type="VEuPathDB" id="FungiDB:TRIVIDRAFT_193186"/>
<dbReference type="AlphaFoldDB" id="G9N027"/>
<dbReference type="PROSITE" id="PS00086">
    <property type="entry name" value="CYTOCHROME_P450"/>
    <property type="match status" value="1"/>
</dbReference>
<dbReference type="SUPFAM" id="SSF48264">
    <property type="entry name" value="Cytochrome P450"/>
    <property type="match status" value="1"/>
</dbReference>
<sequence length="500" mass="56737">MAISSYISPPIFSLKLIIAVPFLVFLLGLLYVAYTVIYNLFFHPLRKFPGPKLWALHYGFYASHEVSGEGHQTMLAIHQKYGPVVRIGPTHLAFCHPDAMEDLAGHRKPGQPENGKDRARNMTSVGSIIGANRADHARLRKSMANGFSQQAMVDQQPLISSYVDKLFEAMEKFSATGEAFNAVAWYNYTTFDIIGDLAFGEPFECLKNSNYHPWVSLVFQAVKNMAIDSAFRRMGILYNVLVLSIPKSLASKFQEHHELAAEKVRKRQSNDSDRKDFMTSMLAKKGKDALTFEELKLNASLLVRAGSETTATVLSAVTYFLGTNPEPMKKLCDEVRSAFTNEEEIDLFSVGRLQYLLAVLDEAMRLHPAVPGTIPRVVNPMGDTIAGHFVPPGTAVDIWNWTTNHFPDYWAQAEEFIPERWLDDPRFENDKRKIFNPFSVGARVCLGKNLAYAEMRLIVARLIWKYDIEILDESIGWDRRCKSYIVWQKGPLYIRVKPRQ</sequence>
<dbReference type="OrthoDB" id="1470350at2759"/>
<dbReference type="InterPro" id="IPR001128">
    <property type="entry name" value="Cyt_P450"/>
</dbReference>
<dbReference type="PRINTS" id="PR00463">
    <property type="entry name" value="EP450I"/>
</dbReference>
<dbReference type="Pfam" id="PF00067">
    <property type="entry name" value="p450"/>
    <property type="match status" value="1"/>
</dbReference>